<evidence type="ECO:0000256" key="1">
    <source>
        <dbReference type="ARBA" id="ARBA00010403"/>
    </source>
</evidence>
<evidence type="ECO:0000259" key="3">
    <source>
        <dbReference type="Pfam" id="PF02538"/>
    </source>
</evidence>
<dbReference type="InterPro" id="IPR045079">
    <property type="entry name" value="Oxoprolinase-like"/>
</dbReference>
<feature type="domain" description="Hydantoinase B/oxoprolinase" evidence="3">
    <location>
        <begin position="712"/>
        <end position="1225"/>
    </location>
</feature>
<dbReference type="Pfam" id="PF01968">
    <property type="entry name" value="Hydantoinase_A"/>
    <property type="match status" value="1"/>
</dbReference>
<dbReference type="EMBL" id="CP031037">
    <property type="protein sequence ID" value="QDZ20245.1"/>
    <property type="molecule type" value="Genomic_DNA"/>
</dbReference>
<dbReference type="PANTHER" id="PTHR11365:SF23">
    <property type="entry name" value="HYPOTHETICAL 5-OXOPROLINASE (EUROFUNG)-RELATED"/>
    <property type="match status" value="1"/>
</dbReference>
<evidence type="ECO:0000259" key="4">
    <source>
        <dbReference type="Pfam" id="PF05378"/>
    </source>
</evidence>
<accession>A0A5B8MKL9</accession>
<dbReference type="OrthoDB" id="3643at2759"/>
<dbReference type="InterPro" id="IPR003692">
    <property type="entry name" value="Hydantoinase_B"/>
</dbReference>
<dbReference type="Pfam" id="PF05378">
    <property type="entry name" value="Hydant_A_N"/>
    <property type="match status" value="1"/>
</dbReference>
<dbReference type="STRING" id="1764295.A0A5B8MKL9"/>
<dbReference type="InterPro" id="IPR002821">
    <property type="entry name" value="Hydantoinase_A"/>
</dbReference>
<keyword evidence="6" id="KW-1185">Reference proteome</keyword>
<dbReference type="GO" id="GO:0017168">
    <property type="term" value="F:5-oxoprolinase (ATP-hydrolyzing) activity"/>
    <property type="evidence" value="ECO:0007669"/>
    <property type="project" value="TreeGrafter"/>
</dbReference>
<gene>
    <name evidence="5" type="ORF">A3770_04p27630</name>
</gene>
<protein>
    <submittedName>
        <fullName evidence="5">Hydantoinase B/oxoprolinase</fullName>
    </submittedName>
</protein>
<reference evidence="5 6" key="1">
    <citation type="submission" date="2018-07" db="EMBL/GenBank/DDBJ databases">
        <title>The complete nuclear genome of the prasinophyte Chloropicon primus (CCMP1205).</title>
        <authorList>
            <person name="Pombert J.-F."/>
            <person name="Otis C."/>
            <person name="Turmel M."/>
            <person name="Lemieux C."/>
        </authorList>
    </citation>
    <scope>NUCLEOTIDE SEQUENCE [LARGE SCALE GENOMIC DNA]</scope>
    <source>
        <strain evidence="5 6">CCMP1205</strain>
    </source>
</reference>
<dbReference type="GO" id="GO:0006749">
    <property type="term" value="P:glutathione metabolic process"/>
    <property type="evidence" value="ECO:0007669"/>
    <property type="project" value="TreeGrafter"/>
</dbReference>
<dbReference type="Proteomes" id="UP000316726">
    <property type="component" value="Chromosome 4"/>
</dbReference>
<dbReference type="Pfam" id="PF02538">
    <property type="entry name" value="Hydantoinase_B"/>
    <property type="match status" value="1"/>
</dbReference>
<sequence>MGRDQRWEFWVDRGGTFTDIVAVDEQGEFVSLKLLSENPSCYKDAAVAGIRRILGLAPGEEIPREAVQAVKMGTTVATNALLERKGEDKTLFVVTQGFRDVLKIGYQNRPKIFAREIKQQEMLYSECYECRERFDVHGKVLVHLDEQKVREDLGRYRDRGYTCCAIALLHGYKYTKHEEAVSAIAEELGFTQVSVSHKTVPLVKLVGRGDTTVVDAYLSPILRRYVEQVKGELPEGCNLQFMQSNGGLASSTQFRGKDAILSGPAGGIVACAKTAVENGHDKIVTFDMGGTSTDVAHYDKARGYERTYESNVAGVRVRAPMMDIHTVASGGGSVCYFDGNRFRVGPHSAGANPGPCSYRKGGPITITDCNVMTGKLQPSHFPHVFGENQDLPLDREAVASKFEAMAKSISETSGKALSSEAVAEGFLKVAVDQMANAIKKISIQRGYDITEYTLLCFGGAGGQHACLVADVLGITKVYIHPLSGVLSAYGIGLADVISLREKTVEQKLRSENFADVLAHLGTLEEEAKAAITKQTAESANGGSTKGSTKVQVIKKLLVRYSGTDTALALHYSEGMEADALVSNFHDLHYKQFGFALEDREVIVETATVEAVLSSDIRAKRSQSNAPAGGGPAKPRETVRVYFAGGWHDTGIYVFEDIPIDTVIKGPAIICEKVGTTIVEPNWNAQVLDSGIEMTKSSEAGVPSLQLQHEVCDPIFLEIFNNTFMNIAEQMGFALQNTAYSVNIKERLDFSCAIFDQDGGLVANAPHMPVHLGSMGESVRIVVERNRGKIRPGDVYLLNDPYNGGTHLPDLTVVTPVFSEGSGEADTGEIIFYVASRGHHSDIGGTTPASMPATSTCIEEEGVLINNFQVVKEGKFMEKELRDLLTAGKYPARNPETNEADLRAQIAANNLGIRELRKMVGHFGLPTVQAYMKHVQDNAEECVRRAIESLKSGSFTYEMDDGSVVQVKTSIDAEARSAKLDFTGTTPQVPNNFNAPTPVCRAAAMYVFRTLVDDEIPMNEGCMKAIELVIPPRTMLSPEFPAAVVAGNVETSQVVTDCIYGALGVMAAAQGTMNNLTFGNDRHQYYETICGGTGAGPGFNGADAVHTHMTNSRMTDPEVLEMRYPVRVDTFEIRLGSGGAGKWTGGCGVTREIVFGEEMNLSILSNRRRIAPYGMQGGSDGEKGRHWVVRGKTGEKVEMGPCDKVTIYEGDKFVMHTPSGGGYGKPETTTTSS</sequence>
<evidence type="ECO:0000313" key="6">
    <source>
        <dbReference type="Proteomes" id="UP000316726"/>
    </source>
</evidence>
<comment type="similarity">
    <text evidence="1">Belongs to the oxoprolinase family.</text>
</comment>
<organism evidence="5 6">
    <name type="scientific">Chloropicon primus</name>
    <dbReference type="NCBI Taxonomy" id="1764295"/>
    <lineage>
        <taxon>Eukaryota</taxon>
        <taxon>Viridiplantae</taxon>
        <taxon>Chlorophyta</taxon>
        <taxon>Chloropicophyceae</taxon>
        <taxon>Chloropicales</taxon>
        <taxon>Chloropicaceae</taxon>
        <taxon>Chloropicon</taxon>
    </lineage>
</organism>
<dbReference type="AlphaFoldDB" id="A0A5B8MKL9"/>
<proteinExistence type="inferred from homology"/>
<dbReference type="GO" id="GO:0005829">
    <property type="term" value="C:cytosol"/>
    <property type="evidence" value="ECO:0007669"/>
    <property type="project" value="TreeGrafter"/>
</dbReference>
<name>A0A5B8MKL9_9CHLO</name>
<evidence type="ECO:0000259" key="2">
    <source>
        <dbReference type="Pfam" id="PF01968"/>
    </source>
</evidence>
<dbReference type="InterPro" id="IPR008040">
    <property type="entry name" value="Hydant_A_N"/>
</dbReference>
<feature type="domain" description="Hydantoinase/oxoprolinase N-terminal" evidence="4">
    <location>
        <begin position="9"/>
        <end position="188"/>
    </location>
</feature>
<feature type="domain" description="Hydantoinase A/oxoprolinase" evidence="2">
    <location>
        <begin position="208"/>
        <end position="497"/>
    </location>
</feature>
<dbReference type="PANTHER" id="PTHR11365">
    <property type="entry name" value="5-OXOPROLINASE RELATED"/>
    <property type="match status" value="1"/>
</dbReference>
<evidence type="ECO:0000313" key="5">
    <source>
        <dbReference type="EMBL" id="QDZ20245.1"/>
    </source>
</evidence>